<comment type="caution">
    <text evidence="2">The sequence shown here is derived from an EMBL/GenBank/DDBJ whole genome shotgun (WGS) entry which is preliminary data.</text>
</comment>
<dbReference type="InterPro" id="IPR036188">
    <property type="entry name" value="FAD/NAD-bd_sf"/>
</dbReference>
<dbReference type="Pfam" id="PF01494">
    <property type="entry name" value="FAD_binding_3"/>
    <property type="match status" value="1"/>
</dbReference>
<keyword evidence="3" id="KW-1185">Reference proteome</keyword>
<proteinExistence type="predicted"/>
<dbReference type="InterPro" id="IPR050816">
    <property type="entry name" value="Flavin-dep_Halogenase_NPB"/>
</dbReference>
<sequence length="369" mass="41337">MELEADVLVVGAGPAGCTTALNLASSMRVLVVDKVSNPGMRIGECLPAAANRLLQDMRLYDSFIAQEHLPYRTMRSAWGGSALLEQDEMRNLDGHGWYLDRQRFDIWLREMAVQRGVAVIDETTVREFGRAGDNKSWCITLERGGRPLMARAKFVVDASGRRAVVGRRLGARYGRRDRLTCGWIYGTDTVPASDQIGGGELHAESEGWWYTSPLPRHGRILAFYTDADLPAARSLRSRQQLLRRAHDYAPLARYLVDCGFQAAEHHGVCAAHSVIQENVVDSAWLAVGDAAMAVDPLSSMGLFNALYTGLSGANAIYRCHASDDNASFENYREQLNSIWRLYTEHLAGCYRLESRWQHLPFWRRRTGVM</sequence>
<accession>A0ABS2KBX0</accession>
<dbReference type="PANTHER" id="PTHR43747:SF1">
    <property type="entry name" value="SLR1998 PROTEIN"/>
    <property type="match status" value="1"/>
</dbReference>
<dbReference type="Gene3D" id="3.30.9.100">
    <property type="match status" value="1"/>
</dbReference>
<dbReference type="InterPro" id="IPR002938">
    <property type="entry name" value="FAD-bd"/>
</dbReference>
<reference evidence="2" key="1">
    <citation type="submission" date="2020-10" db="EMBL/GenBank/DDBJ databases">
        <title>Phylogeny of dyella-like bacteria.</title>
        <authorList>
            <person name="Fu J."/>
        </authorList>
    </citation>
    <scope>NUCLEOTIDE SEQUENCE</scope>
    <source>
        <strain evidence="2">DHON07</strain>
    </source>
</reference>
<protein>
    <submittedName>
        <fullName evidence="2">NAD(P)/FAD-dependent oxidoreductase</fullName>
    </submittedName>
</protein>
<gene>
    <name evidence="2" type="ORF">ISS99_03990</name>
</gene>
<dbReference type="PANTHER" id="PTHR43747">
    <property type="entry name" value="FAD-BINDING PROTEIN"/>
    <property type="match status" value="1"/>
</dbReference>
<dbReference type="EMBL" id="JADIKF010000035">
    <property type="protein sequence ID" value="MBM7128676.1"/>
    <property type="molecule type" value="Genomic_DNA"/>
</dbReference>
<dbReference type="SUPFAM" id="SSF51905">
    <property type="entry name" value="FAD/NAD(P)-binding domain"/>
    <property type="match status" value="1"/>
</dbReference>
<evidence type="ECO:0000313" key="2">
    <source>
        <dbReference type="EMBL" id="MBM7128676.1"/>
    </source>
</evidence>
<evidence type="ECO:0000259" key="1">
    <source>
        <dbReference type="Pfam" id="PF01494"/>
    </source>
</evidence>
<organism evidence="2 3">
    <name type="scientific">Dyella mobilis</name>
    <dbReference type="NCBI Taxonomy" id="1849582"/>
    <lineage>
        <taxon>Bacteria</taxon>
        <taxon>Pseudomonadati</taxon>
        <taxon>Pseudomonadota</taxon>
        <taxon>Gammaproteobacteria</taxon>
        <taxon>Lysobacterales</taxon>
        <taxon>Rhodanobacteraceae</taxon>
        <taxon>Dyella</taxon>
    </lineage>
</organism>
<dbReference type="Proteomes" id="UP001430193">
    <property type="component" value="Unassembled WGS sequence"/>
</dbReference>
<evidence type="ECO:0000313" key="3">
    <source>
        <dbReference type="Proteomes" id="UP001430193"/>
    </source>
</evidence>
<feature type="domain" description="FAD-binding" evidence="1">
    <location>
        <begin position="4"/>
        <end position="193"/>
    </location>
</feature>
<dbReference type="PRINTS" id="PR00420">
    <property type="entry name" value="RNGMNOXGNASE"/>
</dbReference>
<dbReference type="Gene3D" id="3.50.50.60">
    <property type="entry name" value="FAD/NAD(P)-binding domain"/>
    <property type="match status" value="1"/>
</dbReference>
<name>A0ABS2KBX0_9GAMM</name>
<dbReference type="RefSeq" id="WP_204630298.1">
    <property type="nucleotide sequence ID" value="NZ_BSOC01000006.1"/>
</dbReference>